<keyword evidence="2" id="KW-1185">Reference proteome</keyword>
<dbReference type="Proteomes" id="UP000324194">
    <property type="component" value="Chromosome 1"/>
</dbReference>
<dbReference type="EMBL" id="LR699119">
    <property type="protein sequence ID" value="VVC75390.1"/>
    <property type="molecule type" value="Genomic_DNA"/>
</dbReference>
<dbReference type="RefSeq" id="WP_148338662.1">
    <property type="nucleotide sequence ID" value="NZ_LR699119.1"/>
</dbReference>
<gene>
    <name evidence="1" type="ORF">AQUSIP_06800</name>
</gene>
<reference evidence="1 2" key="1">
    <citation type="submission" date="2019-08" db="EMBL/GenBank/DDBJ databases">
        <authorList>
            <person name="Guy L."/>
        </authorList>
    </citation>
    <scope>NUCLEOTIDE SEQUENCE [LARGE SCALE GENOMIC DNA]</scope>
    <source>
        <strain evidence="1 2">SGT-108</strain>
    </source>
</reference>
<dbReference type="AlphaFoldDB" id="A0A5E4PEJ1"/>
<proteinExistence type="predicted"/>
<protein>
    <submittedName>
        <fullName evidence="1">Uncharacterized protein</fullName>
    </submittedName>
</protein>
<accession>A0A5E4PEJ1</accession>
<name>A0A5E4PEJ1_9COXI</name>
<organism evidence="1 2">
    <name type="scientific">Aquicella siphonis</name>
    <dbReference type="NCBI Taxonomy" id="254247"/>
    <lineage>
        <taxon>Bacteria</taxon>
        <taxon>Pseudomonadati</taxon>
        <taxon>Pseudomonadota</taxon>
        <taxon>Gammaproteobacteria</taxon>
        <taxon>Legionellales</taxon>
        <taxon>Coxiellaceae</taxon>
        <taxon>Aquicella</taxon>
    </lineage>
</organism>
<dbReference type="KEGG" id="asip:AQUSIP_06800"/>
<evidence type="ECO:0000313" key="2">
    <source>
        <dbReference type="Proteomes" id="UP000324194"/>
    </source>
</evidence>
<sequence>MKVTLIIDPDIFFQSYHGSYRLHPIITHWIQKIKTDASMDEFHIYLLNQTPGSPQIKINTEKKSFELPIGPVFFDMLSEDALEYIKELWQGKLQFADQSSAAPTGIWQYSDNYQVSKDEMIVVTANKEVSSFFKMRGIAVSELKSSCYPITNPDFEEIASHENVEIYCDFDGTLFDVEKLLLLSALKARDDDSGISPLQSELELVMSENSGLRMINTDIVNLLLQLAKHPTYLLTQRAFAVDKEQPCYNSAFKLVNCINSEYELNIQSSEMSYLNASEQMKGTSERKSYTKKIEHIYWRIKTRSPESKPVSILLIDDNLEEHAKVEMAKPYFEQLGIKISSVLVVNPIYFSEAYLASFKQYAPSLFEQLDMIFSSESDKLHSALLCVKEHQSEKAKIDEQESASALVSTSAKDKKDESYNIDNSHLLFSARDFLDEDDYPTTSFTNLCPLF</sequence>
<evidence type="ECO:0000313" key="1">
    <source>
        <dbReference type="EMBL" id="VVC75390.1"/>
    </source>
</evidence>